<evidence type="ECO:0000256" key="1">
    <source>
        <dbReference type="SAM" id="MobiDB-lite"/>
    </source>
</evidence>
<organism evidence="2 3">
    <name type="scientific">Armillaria tabescens</name>
    <name type="common">Ringless honey mushroom</name>
    <name type="synonym">Agaricus tabescens</name>
    <dbReference type="NCBI Taxonomy" id="1929756"/>
    <lineage>
        <taxon>Eukaryota</taxon>
        <taxon>Fungi</taxon>
        <taxon>Dikarya</taxon>
        <taxon>Basidiomycota</taxon>
        <taxon>Agaricomycotina</taxon>
        <taxon>Agaricomycetes</taxon>
        <taxon>Agaricomycetidae</taxon>
        <taxon>Agaricales</taxon>
        <taxon>Marasmiineae</taxon>
        <taxon>Physalacriaceae</taxon>
        <taxon>Desarmillaria</taxon>
    </lineage>
</organism>
<dbReference type="GeneID" id="85353121"/>
<sequence>MSEDDSDMDATSSNQFSDAMGLGKDVPDTSSDVETILGREIESVASSQPEHIADGGSEGYSDYAVDAVDDFGTGLDLDFESLGFLDKDRLAHLHEAAWDVPNDLDGSDTNADPTEAEEVLPDEDEHVIDENDDFEDFGKIDWEKFRGFGKDRRLSAWDELSAGYYQQFSSIAEKLDAYDLAICRAFSYKVQTSTTD</sequence>
<feature type="region of interest" description="Disordered" evidence="1">
    <location>
        <begin position="1"/>
        <end position="31"/>
    </location>
</feature>
<dbReference type="Proteomes" id="UP001175211">
    <property type="component" value="Unassembled WGS sequence"/>
</dbReference>
<keyword evidence="3" id="KW-1185">Reference proteome</keyword>
<evidence type="ECO:0000313" key="2">
    <source>
        <dbReference type="EMBL" id="KAK0458718.1"/>
    </source>
</evidence>
<evidence type="ECO:0000313" key="3">
    <source>
        <dbReference type="Proteomes" id="UP001175211"/>
    </source>
</evidence>
<feature type="region of interest" description="Disordered" evidence="1">
    <location>
        <begin position="101"/>
        <end position="120"/>
    </location>
</feature>
<protein>
    <submittedName>
        <fullName evidence="2">Uncharacterized protein</fullName>
    </submittedName>
</protein>
<reference evidence="2" key="1">
    <citation type="submission" date="2023-06" db="EMBL/GenBank/DDBJ databases">
        <authorList>
            <consortium name="Lawrence Berkeley National Laboratory"/>
            <person name="Ahrendt S."/>
            <person name="Sahu N."/>
            <person name="Indic B."/>
            <person name="Wong-Bajracharya J."/>
            <person name="Merenyi Z."/>
            <person name="Ke H.-M."/>
            <person name="Monk M."/>
            <person name="Kocsube S."/>
            <person name="Drula E."/>
            <person name="Lipzen A."/>
            <person name="Balint B."/>
            <person name="Henrissat B."/>
            <person name="Andreopoulos B."/>
            <person name="Martin F.M."/>
            <person name="Harder C.B."/>
            <person name="Rigling D."/>
            <person name="Ford K.L."/>
            <person name="Foster G.D."/>
            <person name="Pangilinan J."/>
            <person name="Papanicolaou A."/>
            <person name="Barry K."/>
            <person name="LaButti K."/>
            <person name="Viragh M."/>
            <person name="Koriabine M."/>
            <person name="Yan M."/>
            <person name="Riley R."/>
            <person name="Champramary S."/>
            <person name="Plett K.L."/>
            <person name="Tsai I.J."/>
            <person name="Slot J."/>
            <person name="Sipos G."/>
            <person name="Plett J."/>
            <person name="Nagy L.G."/>
            <person name="Grigoriev I.V."/>
        </authorList>
    </citation>
    <scope>NUCLEOTIDE SEQUENCE</scope>
    <source>
        <strain evidence="2">CCBAS 213</strain>
    </source>
</reference>
<dbReference type="RefSeq" id="XP_060330968.1">
    <property type="nucleotide sequence ID" value="XM_060469573.1"/>
</dbReference>
<comment type="caution">
    <text evidence="2">The sequence shown here is derived from an EMBL/GenBank/DDBJ whole genome shotgun (WGS) entry which is preliminary data.</text>
</comment>
<name>A0AA39N5Z8_ARMTA</name>
<dbReference type="EMBL" id="JAUEPS010000016">
    <property type="protein sequence ID" value="KAK0458718.1"/>
    <property type="molecule type" value="Genomic_DNA"/>
</dbReference>
<gene>
    <name evidence="2" type="ORF">EV420DRAFT_1479414</name>
</gene>
<accession>A0AA39N5Z8</accession>
<dbReference type="AlphaFoldDB" id="A0AA39N5Z8"/>
<proteinExistence type="predicted"/>